<organism evidence="12 13">
    <name type="scientific">Nocardioides piscis</name>
    <dbReference type="NCBI Taxonomy" id="2714938"/>
    <lineage>
        <taxon>Bacteria</taxon>
        <taxon>Bacillati</taxon>
        <taxon>Actinomycetota</taxon>
        <taxon>Actinomycetes</taxon>
        <taxon>Propionibacteriales</taxon>
        <taxon>Nocardioidaceae</taxon>
        <taxon>Nocardioides</taxon>
    </lineage>
</organism>
<protein>
    <recommendedName>
        <fullName evidence="2">mannose-1-phosphate guanylyltransferase</fullName>
        <ecNumber evidence="2">2.7.7.13</ecNumber>
    </recommendedName>
</protein>
<dbReference type="Pfam" id="PF00483">
    <property type="entry name" value="NTP_transferase"/>
    <property type="match status" value="1"/>
</dbReference>
<comment type="similarity">
    <text evidence="1 8">Belongs to the mannose-6-phosphate isomerase type 2 family.</text>
</comment>
<dbReference type="EMBL" id="CP049866">
    <property type="protein sequence ID" value="QIK74288.1"/>
    <property type="molecule type" value="Genomic_DNA"/>
</dbReference>
<accession>A0A6G7YCC6</accession>
<dbReference type="GO" id="GO:0000271">
    <property type="term" value="P:polysaccharide biosynthetic process"/>
    <property type="evidence" value="ECO:0007669"/>
    <property type="project" value="InterPro"/>
</dbReference>
<keyword evidence="6" id="KW-0342">GTP-binding</keyword>
<feature type="domain" description="Nucleotidyl transferase" evidence="9">
    <location>
        <begin position="10"/>
        <end position="292"/>
    </location>
</feature>
<evidence type="ECO:0000259" key="9">
    <source>
        <dbReference type="Pfam" id="PF00483"/>
    </source>
</evidence>
<evidence type="ECO:0000259" key="10">
    <source>
        <dbReference type="Pfam" id="PF01050"/>
    </source>
</evidence>
<dbReference type="EC" id="2.7.7.13" evidence="2"/>
<dbReference type="KEGG" id="npi:G7071_01380"/>
<proteinExistence type="inferred from homology"/>
<gene>
    <name evidence="12" type="ORF">G7071_01380</name>
</gene>
<dbReference type="Pfam" id="PF22640">
    <property type="entry name" value="ManC_GMP_beta-helix"/>
    <property type="match status" value="1"/>
</dbReference>
<dbReference type="GO" id="GO:0016853">
    <property type="term" value="F:isomerase activity"/>
    <property type="evidence" value="ECO:0007669"/>
    <property type="project" value="UniProtKB-KW"/>
</dbReference>
<dbReference type="InterPro" id="IPR006375">
    <property type="entry name" value="Man1P_GuaTrfase/Man6P_Isoase"/>
</dbReference>
<dbReference type="InterPro" id="IPR054566">
    <property type="entry name" value="ManC/GMP-like_b-helix"/>
</dbReference>
<keyword evidence="12" id="KW-0413">Isomerase</keyword>
<dbReference type="GO" id="GO:0009298">
    <property type="term" value="P:GDP-mannose biosynthetic process"/>
    <property type="evidence" value="ECO:0007669"/>
    <property type="project" value="TreeGrafter"/>
</dbReference>
<evidence type="ECO:0000256" key="1">
    <source>
        <dbReference type="ARBA" id="ARBA00006115"/>
    </source>
</evidence>
<evidence type="ECO:0000313" key="13">
    <source>
        <dbReference type="Proteomes" id="UP000502035"/>
    </source>
</evidence>
<keyword evidence="3 12" id="KW-0808">Transferase</keyword>
<dbReference type="InterPro" id="IPR005835">
    <property type="entry name" value="NTP_transferase_dom"/>
</dbReference>
<dbReference type="SUPFAM" id="SSF51182">
    <property type="entry name" value="RmlC-like cupins"/>
    <property type="match status" value="1"/>
</dbReference>
<keyword evidence="5" id="KW-0547">Nucleotide-binding</keyword>
<keyword evidence="4 12" id="KW-0548">Nucleotidyltransferase</keyword>
<dbReference type="InterPro" id="IPR001538">
    <property type="entry name" value="Man6P_isomerase-2_C"/>
</dbReference>
<reference evidence="12 13" key="1">
    <citation type="submission" date="2020-03" db="EMBL/GenBank/DDBJ databases">
        <title>Nocardioides sp. nov., isolated from fish.</title>
        <authorList>
            <person name="Hyun D.-W."/>
            <person name="Bae J.-W."/>
        </authorList>
    </citation>
    <scope>NUCLEOTIDE SEQUENCE [LARGE SCALE GENOMIC DNA]</scope>
    <source>
        <strain evidence="12 13">HDW12A</strain>
    </source>
</reference>
<dbReference type="InterPro" id="IPR029044">
    <property type="entry name" value="Nucleotide-diphossugar_trans"/>
</dbReference>
<dbReference type="InterPro" id="IPR049577">
    <property type="entry name" value="GMPP_N"/>
</dbReference>
<comment type="catalytic activity">
    <reaction evidence="7">
        <text>alpha-D-mannose 1-phosphate + GTP + H(+) = GDP-alpha-D-mannose + diphosphate</text>
        <dbReference type="Rhea" id="RHEA:15229"/>
        <dbReference type="ChEBI" id="CHEBI:15378"/>
        <dbReference type="ChEBI" id="CHEBI:33019"/>
        <dbReference type="ChEBI" id="CHEBI:37565"/>
        <dbReference type="ChEBI" id="CHEBI:57527"/>
        <dbReference type="ChEBI" id="CHEBI:58409"/>
        <dbReference type="EC" id="2.7.7.13"/>
    </reaction>
</comment>
<dbReference type="AlphaFoldDB" id="A0A6G7YCC6"/>
<dbReference type="SUPFAM" id="SSF53448">
    <property type="entry name" value="Nucleotide-diphospho-sugar transferases"/>
    <property type="match status" value="1"/>
</dbReference>
<dbReference type="CDD" id="cd02509">
    <property type="entry name" value="GDP-M1P_Guanylyltransferase"/>
    <property type="match status" value="1"/>
</dbReference>
<evidence type="ECO:0000313" key="12">
    <source>
        <dbReference type="EMBL" id="QIK74288.1"/>
    </source>
</evidence>
<dbReference type="GO" id="GO:0004475">
    <property type="term" value="F:mannose-1-phosphate guanylyltransferase (GTP) activity"/>
    <property type="evidence" value="ECO:0007669"/>
    <property type="project" value="UniProtKB-EC"/>
</dbReference>
<dbReference type="Gene3D" id="2.60.120.10">
    <property type="entry name" value="Jelly Rolls"/>
    <property type="match status" value="1"/>
</dbReference>
<evidence type="ECO:0000256" key="7">
    <source>
        <dbReference type="ARBA" id="ARBA00047343"/>
    </source>
</evidence>
<evidence type="ECO:0000256" key="2">
    <source>
        <dbReference type="ARBA" id="ARBA00012387"/>
    </source>
</evidence>
<evidence type="ECO:0000256" key="4">
    <source>
        <dbReference type="ARBA" id="ARBA00022695"/>
    </source>
</evidence>
<evidence type="ECO:0000256" key="8">
    <source>
        <dbReference type="RuleBase" id="RU004190"/>
    </source>
</evidence>
<dbReference type="NCBIfam" id="TIGR01479">
    <property type="entry name" value="GMP_PMI"/>
    <property type="match status" value="1"/>
</dbReference>
<evidence type="ECO:0000256" key="3">
    <source>
        <dbReference type="ARBA" id="ARBA00022679"/>
    </source>
</evidence>
<evidence type="ECO:0000256" key="5">
    <source>
        <dbReference type="ARBA" id="ARBA00022741"/>
    </source>
</evidence>
<dbReference type="Pfam" id="PF01050">
    <property type="entry name" value="MannoseP_isomer"/>
    <property type="match status" value="1"/>
</dbReference>
<dbReference type="FunFam" id="2.60.120.10:FF:000032">
    <property type="entry name" value="Mannose-1-phosphate guanylyltransferase/mannose-6-phosphate isomerase"/>
    <property type="match status" value="1"/>
</dbReference>
<dbReference type="InterPro" id="IPR011051">
    <property type="entry name" value="RmlC_Cupin_sf"/>
</dbReference>
<dbReference type="CDD" id="cd02213">
    <property type="entry name" value="cupin_PMI_typeII_C"/>
    <property type="match status" value="1"/>
</dbReference>
<dbReference type="PANTHER" id="PTHR46390:SF1">
    <property type="entry name" value="MANNOSE-1-PHOSPHATE GUANYLYLTRANSFERASE"/>
    <property type="match status" value="1"/>
</dbReference>
<keyword evidence="13" id="KW-1185">Reference proteome</keyword>
<dbReference type="PANTHER" id="PTHR46390">
    <property type="entry name" value="MANNOSE-1-PHOSPHATE GUANYLYLTRANSFERASE"/>
    <property type="match status" value="1"/>
</dbReference>
<name>A0A6G7YCC6_9ACTN</name>
<evidence type="ECO:0000256" key="6">
    <source>
        <dbReference type="ARBA" id="ARBA00023134"/>
    </source>
</evidence>
<dbReference type="GO" id="GO:0005525">
    <property type="term" value="F:GTP binding"/>
    <property type="evidence" value="ECO:0007669"/>
    <property type="project" value="UniProtKB-KW"/>
</dbReference>
<dbReference type="Gene3D" id="3.90.550.10">
    <property type="entry name" value="Spore Coat Polysaccharide Biosynthesis Protein SpsA, Chain A"/>
    <property type="match status" value="1"/>
</dbReference>
<dbReference type="InterPro" id="IPR014710">
    <property type="entry name" value="RmlC-like_jellyroll"/>
</dbReference>
<dbReference type="Proteomes" id="UP000502035">
    <property type="component" value="Chromosome"/>
</dbReference>
<dbReference type="RefSeq" id="WP_166313980.1">
    <property type="nucleotide sequence ID" value="NZ_CP049866.1"/>
</dbReference>
<dbReference type="FunFam" id="3.90.550.10:FF:000046">
    <property type="entry name" value="Mannose-1-phosphate guanylyltransferase (GDP)"/>
    <property type="match status" value="1"/>
</dbReference>
<feature type="domain" description="MannoseP isomerase/GMP-like beta-helix" evidence="11">
    <location>
        <begin position="299"/>
        <end position="353"/>
    </location>
</feature>
<feature type="domain" description="Mannose-6-phosphate isomerase type II C-terminal" evidence="10">
    <location>
        <begin position="361"/>
        <end position="471"/>
    </location>
</feature>
<evidence type="ECO:0000259" key="11">
    <source>
        <dbReference type="Pfam" id="PF22640"/>
    </source>
</evidence>
<sequence length="476" mass="51055">MQGTDPTVVPVILSGGSGTRLWPVSRKLSPKQFAPMLSGRSLFQDTVLRAAAATEAAPVVVCSGAHRFVVEEQLDAIGISPALIVLEPVARNTAAAIAAAAELLLETDPDAALLVLPSDHFVPDEEAFASDVRAALPAAAVGHLVTFGITPACAHTGYGYIRQGAPISGIPRVFEAERFVEKPARGVAEGYVEEGKWHWNSGMFLLPAALVVRELSLHEPDVAAHVRSAVARAARSAGVVELDEESFAAAPSVSIDYAVMERTSKAAVLPTPLKWNDVGAWSSMWDVSQHDAEGNAGRGNVIMVDTADSYVHSDGPLVATLGVHGLAVVATKDAVLVTERGRSEEVRAIVEVLHDGGRPEADSAPECRRPWGTYESIDLGQRHQVKHIVVRPGHKLSLQRHQHRAEHWVVVQGTARVVRGDEVHTLTENMSLTIPQGEVHRIENPGPEPLHVIEVQVGSYLGEDDIERLDDCYGRA</sequence>
<dbReference type="InterPro" id="IPR051161">
    <property type="entry name" value="Mannose-6P_isomerase_type2"/>
</dbReference>